<dbReference type="PANTHER" id="PTHR31569:SF4">
    <property type="entry name" value="SWIM-TYPE DOMAIN-CONTAINING PROTEIN"/>
    <property type="match status" value="1"/>
</dbReference>
<feature type="domain" description="MULE transposase" evidence="2">
    <location>
        <begin position="43"/>
        <end position="95"/>
    </location>
</feature>
<evidence type="ECO:0000313" key="4">
    <source>
        <dbReference type="Proteomes" id="UP000326396"/>
    </source>
</evidence>
<proteinExistence type="predicted"/>
<dbReference type="InterPro" id="IPR018289">
    <property type="entry name" value="MULE_transposase_dom"/>
</dbReference>
<evidence type="ECO:0000259" key="2">
    <source>
        <dbReference type="Pfam" id="PF10551"/>
    </source>
</evidence>
<accession>A0A5N6N7Z9</accession>
<dbReference type="EMBL" id="SZYD01000012">
    <property type="protein sequence ID" value="KAD4584002.1"/>
    <property type="molecule type" value="Genomic_DNA"/>
</dbReference>
<reference evidence="3 4" key="1">
    <citation type="submission" date="2019-05" db="EMBL/GenBank/DDBJ databases">
        <title>Mikania micrantha, genome provides insights into the molecular mechanism of rapid growth.</title>
        <authorList>
            <person name="Liu B."/>
        </authorList>
    </citation>
    <scope>NUCLEOTIDE SEQUENCE [LARGE SCALE GENOMIC DNA]</scope>
    <source>
        <strain evidence="3">NLD-2019</strain>
        <tissue evidence="3">Leaf</tissue>
    </source>
</reference>
<dbReference type="AlphaFoldDB" id="A0A5N6N7Z9"/>
<dbReference type="InterPro" id="IPR052579">
    <property type="entry name" value="Zinc_finger_SWIM"/>
</dbReference>
<evidence type="ECO:0000256" key="1">
    <source>
        <dbReference type="SAM" id="MobiDB-lite"/>
    </source>
</evidence>
<dbReference type="PANTHER" id="PTHR31569">
    <property type="entry name" value="SWIM-TYPE DOMAIN-CONTAINING PROTEIN"/>
    <property type="match status" value="1"/>
</dbReference>
<keyword evidence="4" id="KW-1185">Reference proteome</keyword>
<dbReference type="Pfam" id="PF10551">
    <property type="entry name" value="MULE"/>
    <property type="match status" value="1"/>
</dbReference>
<name>A0A5N6N7Z9_9ASTR</name>
<sequence>MLPRDILAAVKDQNPDNVSNLRSIYNARRKLRAGQNMGETPIQEREENFVWVLQNLKDTLQQCMEPRVIVTDRELALVNACRRIFPSAAQLLCRYKEMFVSAWIDKNQNFGQRTTNRVESQHSLLKKSLHATNNTLDNIVGHVIQIVKSQAEAINESFERSKIFRMAHHNDNQFELLKGNVSHVALDLLVGEKAKIQMLIASNSSCGCHLFTSCGLPCACRLLNNAKVTLDEIDLFWRKLDLNPSLVNEDEGVDIDAQMDRVIQHIKLQPNPVKKSMMSKGMMRWMTERMAASAGMDAPVFPGPGHHQDPQDPGGHA</sequence>
<dbReference type="OrthoDB" id="1858323at2759"/>
<dbReference type="Proteomes" id="UP000326396">
    <property type="component" value="Linkage Group LG2"/>
</dbReference>
<feature type="region of interest" description="Disordered" evidence="1">
    <location>
        <begin position="298"/>
        <end position="317"/>
    </location>
</feature>
<protein>
    <recommendedName>
        <fullName evidence="2">MULE transposase domain-containing protein</fullName>
    </recommendedName>
</protein>
<gene>
    <name evidence="3" type="ORF">E3N88_21603</name>
</gene>
<evidence type="ECO:0000313" key="3">
    <source>
        <dbReference type="EMBL" id="KAD4584002.1"/>
    </source>
</evidence>
<comment type="caution">
    <text evidence="3">The sequence shown here is derived from an EMBL/GenBank/DDBJ whole genome shotgun (WGS) entry which is preliminary data.</text>
</comment>
<organism evidence="3 4">
    <name type="scientific">Mikania micrantha</name>
    <name type="common">bitter vine</name>
    <dbReference type="NCBI Taxonomy" id="192012"/>
    <lineage>
        <taxon>Eukaryota</taxon>
        <taxon>Viridiplantae</taxon>
        <taxon>Streptophyta</taxon>
        <taxon>Embryophyta</taxon>
        <taxon>Tracheophyta</taxon>
        <taxon>Spermatophyta</taxon>
        <taxon>Magnoliopsida</taxon>
        <taxon>eudicotyledons</taxon>
        <taxon>Gunneridae</taxon>
        <taxon>Pentapetalae</taxon>
        <taxon>asterids</taxon>
        <taxon>campanulids</taxon>
        <taxon>Asterales</taxon>
        <taxon>Asteraceae</taxon>
        <taxon>Asteroideae</taxon>
        <taxon>Heliantheae alliance</taxon>
        <taxon>Eupatorieae</taxon>
        <taxon>Mikania</taxon>
    </lineage>
</organism>